<dbReference type="AlphaFoldDB" id="A0A5C7AV87"/>
<name>A0A5C7AV87_9FLAO</name>
<sequence length="114" mass="13093">MEDVNVIYKTDIGISFNWKRCNAKHLKTINIIINDIALHLTKEELLHFANTINKTVKKENACLHCNEPCKVILLETPIPQLTLVKKYNDMLTLKHLIDGTIFQLGLNNLLKTIL</sequence>
<comment type="caution">
    <text evidence="1">The sequence shown here is derived from an EMBL/GenBank/DDBJ whole genome shotgun (WGS) entry which is preliminary data.</text>
</comment>
<gene>
    <name evidence="1" type="ORF">FUA26_07945</name>
</gene>
<reference evidence="2" key="1">
    <citation type="submission" date="2019-08" db="EMBL/GenBank/DDBJ databases">
        <title>Seonamhaeicola sediminis sp. nov., isolated from marine sediment.</title>
        <authorList>
            <person name="Cao W.R."/>
        </authorList>
    </citation>
    <scope>NUCLEOTIDE SEQUENCE [LARGE SCALE GENOMIC DNA]</scope>
    <source>
        <strain evidence="2">Gy8</strain>
    </source>
</reference>
<organism evidence="1 2">
    <name type="scientific">Seonamhaeicola algicola</name>
    <dbReference type="NCBI Taxonomy" id="1719036"/>
    <lineage>
        <taxon>Bacteria</taxon>
        <taxon>Pseudomonadati</taxon>
        <taxon>Bacteroidota</taxon>
        <taxon>Flavobacteriia</taxon>
        <taxon>Flavobacteriales</taxon>
        <taxon>Flavobacteriaceae</taxon>
    </lineage>
</organism>
<dbReference type="EMBL" id="VOSC01000019">
    <property type="protein sequence ID" value="TXE11984.1"/>
    <property type="molecule type" value="Genomic_DNA"/>
</dbReference>
<keyword evidence="2" id="KW-1185">Reference proteome</keyword>
<dbReference type="Proteomes" id="UP000321790">
    <property type="component" value="Unassembled WGS sequence"/>
</dbReference>
<evidence type="ECO:0000313" key="2">
    <source>
        <dbReference type="Proteomes" id="UP000321790"/>
    </source>
</evidence>
<dbReference type="OrthoDB" id="1354274at2"/>
<evidence type="ECO:0000313" key="1">
    <source>
        <dbReference type="EMBL" id="TXE11984.1"/>
    </source>
</evidence>
<dbReference type="RefSeq" id="WP_147134044.1">
    <property type="nucleotide sequence ID" value="NZ_VOSC01000019.1"/>
</dbReference>
<proteinExistence type="predicted"/>
<accession>A0A5C7AV87</accession>
<protein>
    <submittedName>
        <fullName evidence="1">Uncharacterized protein</fullName>
    </submittedName>
</protein>